<dbReference type="KEGG" id="mes:Meso_0162"/>
<dbReference type="InterPro" id="IPR001789">
    <property type="entry name" value="Sig_transdc_resp-reg_receiver"/>
</dbReference>
<dbReference type="InterPro" id="IPR011006">
    <property type="entry name" value="CheY-like_superfamily"/>
</dbReference>
<dbReference type="GO" id="GO:0000160">
    <property type="term" value="P:phosphorelay signal transduction system"/>
    <property type="evidence" value="ECO:0007669"/>
    <property type="project" value="InterPro"/>
</dbReference>
<sequence>MGRYGLGGSGRRETHSITARGDCRILVVAASPINRIVISRMIERIYLKTAAVSPEAALEAVATNRPALLIIDEGSYGDLDALLQAVADLRQSSATGFPRIVLIVEPSRLGNPGYDGIADAVIAKPIMPETLQPVVERLTRDPA</sequence>
<dbReference type="HOGENOM" id="CLU_1765852_0_0_5"/>
<feature type="modified residue" description="4-aspartylphosphate" evidence="1">
    <location>
        <position position="72"/>
    </location>
</feature>
<keyword evidence="1" id="KW-0597">Phosphoprotein</keyword>
<dbReference type="AlphaFoldDB" id="Q11M08"/>
<accession>Q11M08</accession>
<gene>
    <name evidence="3" type="ordered locus">Meso_0162</name>
</gene>
<protein>
    <submittedName>
        <fullName evidence="3">Response regulator receiver protein</fullName>
    </submittedName>
</protein>
<dbReference type="OrthoDB" id="8030399at2"/>
<evidence type="ECO:0000313" key="3">
    <source>
        <dbReference type="EMBL" id="ABG61567.1"/>
    </source>
</evidence>
<dbReference type="Gene3D" id="3.40.50.2300">
    <property type="match status" value="1"/>
</dbReference>
<reference evidence="3" key="1">
    <citation type="submission" date="2006-06" db="EMBL/GenBank/DDBJ databases">
        <title>Complete sequence of chromosome of Chelativorans sp. BNC1.</title>
        <authorList>
            <consortium name="US DOE Joint Genome Institute"/>
            <person name="Copeland A."/>
            <person name="Lucas S."/>
            <person name="Lapidus A."/>
            <person name="Barry K."/>
            <person name="Detter J.C."/>
            <person name="Glavina del Rio T."/>
            <person name="Hammon N."/>
            <person name="Israni S."/>
            <person name="Dalin E."/>
            <person name="Tice H."/>
            <person name="Pitluck S."/>
            <person name="Chertkov O."/>
            <person name="Brettin T."/>
            <person name="Bruce D."/>
            <person name="Han C."/>
            <person name="Tapia R."/>
            <person name="Gilna P."/>
            <person name="Schmutz J."/>
            <person name="Larimer F."/>
            <person name="Land M."/>
            <person name="Hauser L."/>
            <person name="Kyrpides N."/>
            <person name="Mikhailova N."/>
            <person name="Richardson P."/>
        </authorList>
    </citation>
    <scope>NUCLEOTIDE SEQUENCE</scope>
    <source>
        <strain evidence="3">BNC1</strain>
    </source>
</reference>
<dbReference type="SUPFAM" id="SSF52172">
    <property type="entry name" value="CheY-like"/>
    <property type="match status" value="1"/>
</dbReference>
<dbReference type="STRING" id="266779.Meso_0162"/>
<name>Q11M08_CHESB</name>
<dbReference type="eggNOG" id="COG3706">
    <property type="taxonomic scope" value="Bacteria"/>
</dbReference>
<dbReference type="PROSITE" id="PS50110">
    <property type="entry name" value="RESPONSE_REGULATORY"/>
    <property type="match status" value="1"/>
</dbReference>
<organism evidence="3">
    <name type="scientific">Chelativorans sp. (strain BNC1)</name>
    <dbReference type="NCBI Taxonomy" id="266779"/>
    <lineage>
        <taxon>Bacteria</taxon>
        <taxon>Pseudomonadati</taxon>
        <taxon>Pseudomonadota</taxon>
        <taxon>Alphaproteobacteria</taxon>
        <taxon>Hyphomicrobiales</taxon>
        <taxon>Phyllobacteriaceae</taxon>
        <taxon>Chelativorans</taxon>
    </lineage>
</organism>
<evidence type="ECO:0000259" key="2">
    <source>
        <dbReference type="PROSITE" id="PS50110"/>
    </source>
</evidence>
<dbReference type="EMBL" id="CP000390">
    <property type="protein sequence ID" value="ABG61567.1"/>
    <property type="molecule type" value="Genomic_DNA"/>
</dbReference>
<proteinExistence type="predicted"/>
<feature type="domain" description="Response regulatory" evidence="2">
    <location>
        <begin position="24"/>
        <end position="139"/>
    </location>
</feature>
<evidence type="ECO:0000256" key="1">
    <source>
        <dbReference type="PROSITE-ProRule" id="PRU00169"/>
    </source>
</evidence>